<dbReference type="PANTHER" id="PTHR39677:SF4">
    <property type="entry name" value="RIBONUCLEASE VAPC6"/>
    <property type="match status" value="1"/>
</dbReference>
<dbReference type="CDD" id="cd09874">
    <property type="entry name" value="PIN_MT3492-like"/>
    <property type="match status" value="1"/>
</dbReference>
<dbReference type="AlphaFoldDB" id="A0ABD5RVQ1"/>
<gene>
    <name evidence="2" type="ORF">ACFQE1_03790</name>
</gene>
<keyword evidence="3" id="KW-1185">Reference proteome</keyword>
<protein>
    <submittedName>
        <fullName evidence="2">Type II toxin-antitoxin system VapC family toxin</fullName>
    </submittedName>
</protein>
<dbReference type="SUPFAM" id="SSF88723">
    <property type="entry name" value="PIN domain-like"/>
    <property type="match status" value="1"/>
</dbReference>
<dbReference type="Gene3D" id="3.40.50.1010">
    <property type="entry name" value="5'-nuclease"/>
    <property type="match status" value="1"/>
</dbReference>
<organism evidence="2 3">
    <name type="scientific">Halobium palmae</name>
    <dbReference type="NCBI Taxonomy" id="1776492"/>
    <lineage>
        <taxon>Archaea</taxon>
        <taxon>Methanobacteriati</taxon>
        <taxon>Methanobacteriota</taxon>
        <taxon>Stenosarchaea group</taxon>
        <taxon>Halobacteria</taxon>
        <taxon>Halobacteriales</taxon>
        <taxon>Haloferacaceae</taxon>
        <taxon>Halobium</taxon>
    </lineage>
</organism>
<feature type="domain" description="PIN" evidence="1">
    <location>
        <begin position="3"/>
        <end position="119"/>
    </location>
</feature>
<dbReference type="InterPro" id="IPR002716">
    <property type="entry name" value="PIN_dom"/>
</dbReference>
<accession>A0ABD5RVQ1</accession>
<dbReference type="EMBL" id="JBHSWU010000022">
    <property type="protein sequence ID" value="MFC6723525.1"/>
    <property type="molecule type" value="Genomic_DNA"/>
</dbReference>
<evidence type="ECO:0000313" key="2">
    <source>
        <dbReference type="EMBL" id="MFC6723525.1"/>
    </source>
</evidence>
<evidence type="ECO:0000313" key="3">
    <source>
        <dbReference type="Proteomes" id="UP001596328"/>
    </source>
</evidence>
<comment type="caution">
    <text evidence="2">The sequence shown here is derived from an EMBL/GenBank/DDBJ whole genome shotgun (WGS) entry which is preliminary data.</text>
</comment>
<evidence type="ECO:0000259" key="1">
    <source>
        <dbReference type="Pfam" id="PF01850"/>
    </source>
</evidence>
<proteinExistence type="predicted"/>
<reference evidence="2 3" key="1">
    <citation type="journal article" date="2019" name="Int. J. Syst. Evol. Microbiol.">
        <title>The Global Catalogue of Microorganisms (GCM) 10K type strain sequencing project: providing services to taxonomists for standard genome sequencing and annotation.</title>
        <authorList>
            <consortium name="The Broad Institute Genomics Platform"/>
            <consortium name="The Broad Institute Genome Sequencing Center for Infectious Disease"/>
            <person name="Wu L."/>
            <person name="Ma J."/>
        </authorList>
    </citation>
    <scope>NUCLEOTIDE SEQUENCE [LARGE SCALE GENOMIC DNA]</scope>
    <source>
        <strain evidence="2 3">NBRC 111368</strain>
    </source>
</reference>
<dbReference type="Pfam" id="PF01850">
    <property type="entry name" value="PIN"/>
    <property type="match status" value="1"/>
</dbReference>
<dbReference type="PANTHER" id="PTHR39677">
    <property type="entry name" value="RIBONUCLEASE VAPC6"/>
    <property type="match status" value="1"/>
</dbReference>
<dbReference type="Proteomes" id="UP001596328">
    <property type="component" value="Unassembled WGS sequence"/>
</dbReference>
<name>A0ABD5RVQ1_9EURY</name>
<dbReference type="InterPro" id="IPR029060">
    <property type="entry name" value="PIN-like_dom_sf"/>
</dbReference>
<sequence length="135" mass="15168">MPIFLDTNVFIASLTEEPDRGDVATELMNCDIDFYTSDLNLMELRTVLTKKKRVGQPEAEAIIDDIQDRVKITPVDTEVMHRAIEIQKEFLLYPMDSIVTASAALTGSPLATFDSELIENGAETPEDLIEMFKIE</sequence>